<evidence type="ECO:0000256" key="1">
    <source>
        <dbReference type="SAM" id="Coils"/>
    </source>
</evidence>
<evidence type="ECO:0000313" key="5">
    <source>
        <dbReference type="EMBL" id="MCK0537140.1"/>
    </source>
</evidence>
<accession>A0ABT0E5N5</accession>
<keyword evidence="3" id="KW-0812">Transmembrane</keyword>
<organism evidence="5 6">
    <name type="scientific">Alcanivorax quisquiliarum</name>
    <dbReference type="NCBI Taxonomy" id="2933565"/>
    <lineage>
        <taxon>Bacteria</taxon>
        <taxon>Pseudomonadati</taxon>
        <taxon>Pseudomonadota</taxon>
        <taxon>Gammaproteobacteria</taxon>
        <taxon>Oceanospirillales</taxon>
        <taxon>Alcanivoracaceae</taxon>
        <taxon>Alcanivorax</taxon>
    </lineage>
</organism>
<keyword evidence="1" id="KW-0175">Coiled coil</keyword>
<evidence type="ECO:0000259" key="4">
    <source>
        <dbReference type="Pfam" id="PF05170"/>
    </source>
</evidence>
<proteinExistence type="predicted"/>
<evidence type="ECO:0000256" key="2">
    <source>
        <dbReference type="SAM" id="MobiDB-lite"/>
    </source>
</evidence>
<reference evidence="5" key="1">
    <citation type="submission" date="2022-04" db="EMBL/GenBank/DDBJ databases">
        <title>Alcanivorax sp. CY1518 draft genome sequence.</title>
        <authorList>
            <person name="Zhao G."/>
            <person name="An M."/>
        </authorList>
    </citation>
    <scope>NUCLEOTIDE SEQUENCE</scope>
    <source>
        <strain evidence="5">CY1518</strain>
    </source>
</reference>
<protein>
    <submittedName>
        <fullName evidence="5">AsmA family protein</fullName>
    </submittedName>
</protein>
<dbReference type="EMBL" id="JALKII010000002">
    <property type="protein sequence ID" value="MCK0537140.1"/>
    <property type="molecule type" value="Genomic_DNA"/>
</dbReference>
<dbReference type="Proteomes" id="UP001165524">
    <property type="component" value="Unassembled WGS sequence"/>
</dbReference>
<feature type="domain" description="AsmA" evidence="4">
    <location>
        <begin position="1"/>
        <end position="556"/>
    </location>
</feature>
<dbReference type="InterPro" id="IPR007844">
    <property type="entry name" value="AsmA"/>
</dbReference>
<feature type="coiled-coil region" evidence="1">
    <location>
        <begin position="697"/>
        <end position="728"/>
    </location>
</feature>
<dbReference type="PANTHER" id="PTHR30441:SF4">
    <property type="entry name" value="PROTEIN ASMA"/>
    <property type="match status" value="1"/>
</dbReference>
<keyword evidence="3" id="KW-1133">Transmembrane helix</keyword>
<name>A0ABT0E5N5_9GAMM</name>
<sequence>MARAARIVLYTLIGLLVLIAVAVFVITRVIDPNDFKPQISELAHQHANINLDIQGDLGWTFWPSLGVSVGRTEARIGDDEELFAAIDEARLGVAVWPLLFGNVEMDAISLAGLDLNLVEGPDGGNWERIAASDAAASPEELAEESEGSAIDIPLSIPEVTLSDSRLRYRNLGDGTDITIEHLNVSARDVRLDEPFPVTASLRYQDQDDIRIDLEIDTVASLGLDTNHYRLAPLEVKTAIGGLTAKPVTVTVSLNLDAALDDDVVRVTDLLISAAGTQTSGNVTVSGLSTQMQFSGSLATAPFDANGALRAIGEAPIDTRSTDALKQVSMQATLSGPANSLLLEPLTITIDDSTISGKAGVTDLDTLAMMFDLVLDEINLDHYLPPATESPEATTAEGESSAPPVLSEEPLLPLETLRELTLDGKFRAGKVLAEGLEASEIDVTVSAANGVLRLQRANGKTLNGTFTAEAQLNARTDTPTMSFESRINTVQIQPLMQLALSRDLFTGIASIHTELNTRGNSEKALFENAAGSVNFNLADGVLRGVNLHDTLIGGLNDMLGNFQALTALIPQLEQGRLPRELSEDTRILDLQAIARLDDMVASVERLTANLDRGATVNGSGWLNILNEDFDVSLGMKLPQISDDPRLSEREWPLRCAGNLSGSPARWCLPSSDAFRDAGRELVARLASDKLGVDLPQSREELQEEVQQRIDEEREKAEDKLRDRARERLEGLFNR</sequence>
<dbReference type="Pfam" id="PF05170">
    <property type="entry name" value="AsmA"/>
    <property type="match status" value="1"/>
</dbReference>
<feature type="transmembrane region" description="Helical" evidence="3">
    <location>
        <begin position="7"/>
        <end position="30"/>
    </location>
</feature>
<dbReference type="RefSeq" id="WP_246949785.1">
    <property type="nucleotide sequence ID" value="NZ_JALKII010000002.1"/>
</dbReference>
<evidence type="ECO:0000313" key="6">
    <source>
        <dbReference type="Proteomes" id="UP001165524"/>
    </source>
</evidence>
<dbReference type="InterPro" id="IPR052894">
    <property type="entry name" value="AsmA-related"/>
</dbReference>
<evidence type="ECO:0000256" key="3">
    <source>
        <dbReference type="SAM" id="Phobius"/>
    </source>
</evidence>
<keyword evidence="6" id="KW-1185">Reference proteome</keyword>
<comment type="caution">
    <text evidence="5">The sequence shown here is derived from an EMBL/GenBank/DDBJ whole genome shotgun (WGS) entry which is preliminary data.</text>
</comment>
<dbReference type="PANTHER" id="PTHR30441">
    <property type="entry name" value="DUF748 DOMAIN-CONTAINING PROTEIN"/>
    <property type="match status" value="1"/>
</dbReference>
<feature type="region of interest" description="Disordered" evidence="2">
    <location>
        <begin position="384"/>
        <end position="408"/>
    </location>
</feature>
<gene>
    <name evidence="5" type="ORF">MU846_05400</name>
</gene>
<keyword evidence="3" id="KW-0472">Membrane</keyword>